<organism evidence="2 3">
    <name type="scientific">Desulfomicrobium apsheronum</name>
    <dbReference type="NCBI Taxonomy" id="52560"/>
    <lineage>
        <taxon>Bacteria</taxon>
        <taxon>Pseudomonadati</taxon>
        <taxon>Thermodesulfobacteriota</taxon>
        <taxon>Desulfovibrionia</taxon>
        <taxon>Desulfovibrionales</taxon>
        <taxon>Desulfomicrobiaceae</taxon>
        <taxon>Desulfomicrobium</taxon>
    </lineage>
</organism>
<reference evidence="3" key="1">
    <citation type="submission" date="2016-10" db="EMBL/GenBank/DDBJ databases">
        <authorList>
            <person name="Varghese N."/>
            <person name="Submissions S."/>
        </authorList>
    </citation>
    <scope>NUCLEOTIDE SEQUENCE [LARGE SCALE GENOMIC DNA]</scope>
    <source>
        <strain evidence="3">DSM 5918</strain>
    </source>
</reference>
<dbReference type="AlphaFoldDB" id="A0A1I3XUF3"/>
<dbReference type="InterPro" id="IPR004291">
    <property type="entry name" value="Transposase_IS66_central"/>
</dbReference>
<dbReference type="EMBL" id="FORX01000017">
    <property type="protein sequence ID" value="SFK23122.1"/>
    <property type="molecule type" value="Genomic_DNA"/>
</dbReference>
<feature type="domain" description="Transposase IS66 central" evidence="1">
    <location>
        <begin position="1"/>
        <end position="73"/>
    </location>
</feature>
<dbReference type="Pfam" id="PF03050">
    <property type="entry name" value="DDE_Tnp_IS66"/>
    <property type="match status" value="1"/>
</dbReference>
<dbReference type="STRING" id="52560.SAMN04488082_11788"/>
<evidence type="ECO:0000259" key="1">
    <source>
        <dbReference type="Pfam" id="PF03050"/>
    </source>
</evidence>
<proteinExistence type="predicted"/>
<evidence type="ECO:0000313" key="2">
    <source>
        <dbReference type="EMBL" id="SFK23122.1"/>
    </source>
</evidence>
<sequence length="98" mass="10757">MESIWAILDKRIAHIPPKSLLGKTMSYARIQWCQALRFVGCGLLTPDNNAVENTIRPVALGIELALCRNSPQGTGASVRSYPLWKQPAAKANEIEPQA</sequence>
<keyword evidence="3" id="KW-1185">Reference proteome</keyword>
<gene>
    <name evidence="2" type="ORF">SAMN04488082_11788</name>
</gene>
<evidence type="ECO:0000313" key="3">
    <source>
        <dbReference type="Proteomes" id="UP000198635"/>
    </source>
</evidence>
<protein>
    <submittedName>
        <fullName evidence="2">Transposase IS66 family protein</fullName>
    </submittedName>
</protein>
<dbReference type="Proteomes" id="UP000198635">
    <property type="component" value="Unassembled WGS sequence"/>
</dbReference>
<name>A0A1I3XUF3_9BACT</name>
<accession>A0A1I3XUF3</accession>